<keyword evidence="2" id="KW-1185">Reference proteome</keyword>
<proteinExistence type="predicted"/>
<comment type="caution">
    <text evidence="1">The sequence shown here is derived from an EMBL/GenBank/DDBJ whole genome shotgun (WGS) entry which is preliminary data.</text>
</comment>
<dbReference type="GeneID" id="68868897"/>
<dbReference type="AlphaFoldDB" id="A0A073JGD9"/>
<protein>
    <submittedName>
        <fullName evidence="1">Uncharacterized protein</fullName>
    </submittedName>
</protein>
<organism evidence="1 2">
    <name type="scientific">Pseudosulfitobacter pseudonitzschiae</name>
    <dbReference type="NCBI Taxonomy" id="1402135"/>
    <lineage>
        <taxon>Bacteria</taxon>
        <taxon>Pseudomonadati</taxon>
        <taxon>Pseudomonadota</taxon>
        <taxon>Alphaproteobacteria</taxon>
        <taxon>Rhodobacterales</taxon>
        <taxon>Roseobacteraceae</taxon>
        <taxon>Pseudosulfitobacter</taxon>
    </lineage>
</organism>
<dbReference type="EMBL" id="JAMD01000003">
    <property type="protein sequence ID" value="KEJ96782.1"/>
    <property type="molecule type" value="Genomic_DNA"/>
</dbReference>
<evidence type="ECO:0000313" key="2">
    <source>
        <dbReference type="Proteomes" id="UP000027746"/>
    </source>
</evidence>
<sequence>MSGLAKDAVCEAQKVLEDLAGYLRAVGNDLTDESALQLDVMANRLEQIARECEPVQTTTRPKLYCVKG</sequence>
<dbReference type="Proteomes" id="UP000027746">
    <property type="component" value="Unassembled WGS sequence"/>
</dbReference>
<dbReference type="RefSeq" id="WP_037924437.1">
    <property type="nucleotide sequence ID" value="NZ_CP054599.1"/>
</dbReference>
<evidence type="ECO:0000313" key="1">
    <source>
        <dbReference type="EMBL" id="KEJ96782.1"/>
    </source>
</evidence>
<accession>A0A073JGD9</accession>
<dbReference type="OrthoDB" id="9868979at2"/>
<reference evidence="1 2" key="1">
    <citation type="submission" date="2014-01" db="EMBL/GenBank/DDBJ databases">
        <title>Sulfitobacter sp. H3 (MCCC 1A00686) Genome Sequencing.</title>
        <authorList>
            <person name="Lai Q."/>
            <person name="Hong Z."/>
        </authorList>
    </citation>
    <scope>NUCLEOTIDE SEQUENCE [LARGE SCALE GENOMIC DNA]</scope>
    <source>
        <strain evidence="1 2">H3</strain>
    </source>
</reference>
<gene>
    <name evidence="1" type="ORF">SUH3_15615</name>
</gene>
<name>A0A073JGD9_9RHOB</name>